<dbReference type="NCBIfam" id="TIGR03349">
    <property type="entry name" value="IV_VI_DotU"/>
    <property type="match status" value="1"/>
</dbReference>
<dbReference type="PANTHER" id="PTHR38033">
    <property type="entry name" value="MEMBRANE PROTEIN-RELATED"/>
    <property type="match status" value="1"/>
</dbReference>
<dbReference type="Gene3D" id="1.25.40.590">
    <property type="entry name" value="Type IV / VI secretion system, DotU"/>
    <property type="match status" value="1"/>
</dbReference>
<proteinExistence type="predicted"/>
<keyword evidence="1" id="KW-0472">Membrane</keyword>
<reference evidence="3 4" key="1">
    <citation type="submission" date="2019-11" db="EMBL/GenBank/DDBJ databases">
        <authorList>
            <person name="Holert J."/>
        </authorList>
    </citation>
    <scope>NUCLEOTIDE SEQUENCE [LARGE SCALE GENOMIC DNA]</scope>
    <source>
        <strain evidence="3">SB11_3</strain>
    </source>
</reference>
<dbReference type="EMBL" id="CACSIO010000056">
    <property type="protein sequence ID" value="CAA0123580.1"/>
    <property type="molecule type" value="Genomic_DNA"/>
</dbReference>
<gene>
    <name evidence="3" type="ORF">OPDIPICF_02818</name>
</gene>
<keyword evidence="1" id="KW-0812">Transmembrane</keyword>
<dbReference type="OrthoDB" id="345640at2"/>
<dbReference type="Pfam" id="PF09850">
    <property type="entry name" value="DotU"/>
    <property type="match status" value="1"/>
</dbReference>
<keyword evidence="4" id="KW-1185">Reference proteome</keyword>
<evidence type="ECO:0000256" key="1">
    <source>
        <dbReference type="SAM" id="Phobius"/>
    </source>
</evidence>
<evidence type="ECO:0000313" key="3">
    <source>
        <dbReference type="EMBL" id="CAA0123580.1"/>
    </source>
</evidence>
<dbReference type="AlphaFoldDB" id="A0A5S9QWC8"/>
<feature type="transmembrane region" description="Helical" evidence="1">
    <location>
        <begin position="208"/>
        <end position="229"/>
    </location>
</feature>
<dbReference type="PANTHER" id="PTHR38033:SF1">
    <property type="entry name" value="DOTU FAMILY TYPE IV_VI SECRETION SYSTEM PROTEIN"/>
    <property type="match status" value="1"/>
</dbReference>
<dbReference type="Proteomes" id="UP000441399">
    <property type="component" value="Unassembled WGS sequence"/>
</dbReference>
<dbReference type="NCBIfam" id="NF038228">
    <property type="entry name" value="IcmH_DotU_IVB"/>
    <property type="match status" value="1"/>
</dbReference>
<keyword evidence="1" id="KW-1133">Transmembrane helix</keyword>
<protein>
    <recommendedName>
        <fullName evidence="2">Type IV / VI secretion system DotU domain-containing protein</fullName>
    </recommendedName>
</protein>
<name>A0A5S9QWC8_9GAMM</name>
<dbReference type="InterPro" id="IPR038522">
    <property type="entry name" value="T4/T6SS_DotU_sf"/>
</dbReference>
<sequence>MTDRETTAAIQSHDCDAQFLAADNNPVIAAARPLMNWGVYLHRQKECISVNVVFDDINQRLDDFVRRLDKLGMPPGSTSAAHFMLCAFIDEMVLSSSWGIRSQWAEQGLVLKHYQTINGGNRFFDIVDNHMADVGRYQRTLELVFLLLCAGYQGKYRTMKTAEPELANMRQRMFHALKSDRQDIKVLSPKLAQKPDIKPQKLRNRMTPWMLTICATVLICAYTGFYVAIKEDAAPLIENLQAPLDLKKASERAKPQLQKFGNNRTSR</sequence>
<feature type="domain" description="Type IV / VI secretion system DotU" evidence="2">
    <location>
        <begin position="27"/>
        <end position="226"/>
    </location>
</feature>
<evidence type="ECO:0000259" key="2">
    <source>
        <dbReference type="Pfam" id="PF09850"/>
    </source>
</evidence>
<accession>A0A5S9QWC8</accession>
<evidence type="ECO:0000313" key="4">
    <source>
        <dbReference type="Proteomes" id="UP000441399"/>
    </source>
</evidence>
<organism evidence="3 4">
    <name type="scientific">BD1-7 clade bacterium</name>
    <dbReference type="NCBI Taxonomy" id="2029982"/>
    <lineage>
        <taxon>Bacteria</taxon>
        <taxon>Pseudomonadati</taxon>
        <taxon>Pseudomonadota</taxon>
        <taxon>Gammaproteobacteria</taxon>
        <taxon>Cellvibrionales</taxon>
        <taxon>Spongiibacteraceae</taxon>
        <taxon>BD1-7 clade</taxon>
    </lineage>
</organism>
<dbReference type="InterPro" id="IPR017732">
    <property type="entry name" value="T4/T6SS_DotU"/>
</dbReference>